<keyword evidence="4 6" id="KW-1133">Transmembrane helix</keyword>
<feature type="transmembrane region" description="Helical" evidence="6">
    <location>
        <begin position="89"/>
        <end position="107"/>
    </location>
</feature>
<dbReference type="SUPFAM" id="SSF103481">
    <property type="entry name" value="Multidrug resistance efflux transporter EmrE"/>
    <property type="match status" value="2"/>
</dbReference>
<feature type="transmembrane region" description="Helical" evidence="6">
    <location>
        <begin position="170"/>
        <end position="189"/>
    </location>
</feature>
<dbReference type="Pfam" id="PF00892">
    <property type="entry name" value="EamA"/>
    <property type="match status" value="2"/>
</dbReference>
<protein>
    <submittedName>
        <fullName evidence="8">Membrane protein</fullName>
    </submittedName>
</protein>
<reference evidence="8 9" key="1">
    <citation type="submission" date="2014-01" db="EMBL/GenBank/DDBJ databases">
        <title>Comparative genomics of Petrotoga.</title>
        <authorList>
            <person name="Chow K."/>
            <person name="Charchuk R."/>
            <person name="Nesbo C.L."/>
        </authorList>
    </citation>
    <scope>NUCLEOTIDE SEQUENCE [LARGE SCALE GENOMIC DNA]</scope>
    <source>
        <strain evidence="8 9">DSM 13575</strain>
    </source>
</reference>
<evidence type="ECO:0000256" key="1">
    <source>
        <dbReference type="ARBA" id="ARBA00004651"/>
    </source>
</evidence>
<dbReference type="EMBL" id="JAHC01000004">
    <property type="protein sequence ID" value="POZ89374.1"/>
    <property type="molecule type" value="Genomic_DNA"/>
</dbReference>
<keyword evidence="2" id="KW-1003">Cell membrane</keyword>
<organism evidence="8 9">
    <name type="scientific">Petrotoga sibirica DSM 13575</name>
    <dbReference type="NCBI Taxonomy" id="1122956"/>
    <lineage>
        <taxon>Bacteria</taxon>
        <taxon>Thermotogati</taxon>
        <taxon>Thermotogota</taxon>
        <taxon>Thermotogae</taxon>
        <taxon>Petrotogales</taxon>
        <taxon>Petrotogaceae</taxon>
        <taxon>Petrotoga</taxon>
    </lineage>
</organism>
<feature type="domain" description="EamA" evidence="7">
    <location>
        <begin position="139"/>
        <end position="270"/>
    </location>
</feature>
<evidence type="ECO:0000256" key="2">
    <source>
        <dbReference type="ARBA" id="ARBA00022475"/>
    </source>
</evidence>
<feature type="transmembrane region" description="Helical" evidence="6">
    <location>
        <begin position="227"/>
        <end position="247"/>
    </location>
</feature>
<evidence type="ECO:0000313" key="8">
    <source>
        <dbReference type="EMBL" id="POZ89374.1"/>
    </source>
</evidence>
<feature type="transmembrane region" description="Helical" evidence="6">
    <location>
        <begin position="37"/>
        <end position="55"/>
    </location>
</feature>
<feature type="transmembrane region" description="Helical" evidence="6">
    <location>
        <begin position="62"/>
        <end position="83"/>
    </location>
</feature>
<evidence type="ECO:0000256" key="4">
    <source>
        <dbReference type="ARBA" id="ARBA00022989"/>
    </source>
</evidence>
<dbReference type="InterPro" id="IPR000620">
    <property type="entry name" value="EamA_dom"/>
</dbReference>
<comment type="caution">
    <text evidence="8">The sequence shown here is derived from an EMBL/GenBank/DDBJ whole genome shotgun (WGS) entry which is preliminary data.</text>
</comment>
<dbReference type="InterPro" id="IPR051258">
    <property type="entry name" value="Diverse_Substrate_Transporter"/>
</dbReference>
<dbReference type="Proteomes" id="UP000237502">
    <property type="component" value="Unassembled WGS sequence"/>
</dbReference>
<accession>A0A855MPD5</accession>
<dbReference type="GO" id="GO:0005886">
    <property type="term" value="C:plasma membrane"/>
    <property type="evidence" value="ECO:0007669"/>
    <property type="project" value="UniProtKB-SubCell"/>
</dbReference>
<dbReference type="AlphaFoldDB" id="A0A855MPD5"/>
<name>A0A855MPD5_9BACT</name>
<feature type="transmembrane region" description="Helical" evidence="6">
    <location>
        <begin position="253"/>
        <end position="273"/>
    </location>
</feature>
<keyword evidence="5 6" id="KW-0472">Membrane</keyword>
<comment type="subcellular location">
    <subcellularLocation>
        <location evidence="1">Cell membrane</location>
        <topology evidence="1">Multi-pass membrane protein</topology>
    </subcellularLocation>
</comment>
<evidence type="ECO:0000313" key="9">
    <source>
        <dbReference type="Proteomes" id="UP000237502"/>
    </source>
</evidence>
<evidence type="ECO:0000256" key="5">
    <source>
        <dbReference type="ARBA" id="ARBA00023136"/>
    </source>
</evidence>
<feature type="domain" description="EamA" evidence="7">
    <location>
        <begin position="9"/>
        <end position="131"/>
    </location>
</feature>
<keyword evidence="3 6" id="KW-0812">Transmembrane</keyword>
<feature type="transmembrane region" description="Helical" evidence="6">
    <location>
        <begin position="195"/>
        <end position="215"/>
    </location>
</feature>
<feature type="transmembrane region" description="Helical" evidence="6">
    <location>
        <begin position="137"/>
        <end position="158"/>
    </location>
</feature>
<gene>
    <name evidence="8" type="ORF">AA80_00800</name>
</gene>
<evidence type="ECO:0000256" key="3">
    <source>
        <dbReference type="ARBA" id="ARBA00022692"/>
    </source>
</evidence>
<proteinExistence type="predicted"/>
<sequence length="288" mass="32364">MRDYSLIRAFLWLLLATLIWGTTFPLHKLVLTDLQTLPYLFIRFGIAAVLSFLIWKKHSFKYGATLGIILGLAHALQTYGINFTDASKSGFITSLYIPFTPIISYLIEKEKPNFIQWLCFPLSLLGSYMLFGGISGFNFGDFLTFLGAVLFAVHIVLITKFSKVVEETSLLAYQFLFAAIINVSISFNSSWKLGVPIWVTAIYTAIAATIVVNFLQARYQKVIGSNSTVLIFIGEPIFASLFSFIFLGERFSGLQMIGASIMVGVIILTTFSYRVNKYLKKKLDLKEL</sequence>
<evidence type="ECO:0000256" key="6">
    <source>
        <dbReference type="SAM" id="Phobius"/>
    </source>
</evidence>
<dbReference type="PANTHER" id="PTHR42920:SF5">
    <property type="entry name" value="EAMA DOMAIN-CONTAINING PROTEIN"/>
    <property type="match status" value="1"/>
</dbReference>
<dbReference type="InterPro" id="IPR037185">
    <property type="entry name" value="EmrE-like"/>
</dbReference>
<feature type="transmembrane region" description="Helical" evidence="6">
    <location>
        <begin position="114"/>
        <end position="131"/>
    </location>
</feature>
<dbReference type="PANTHER" id="PTHR42920">
    <property type="entry name" value="OS03G0707200 PROTEIN-RELATED"/>
    <property type="match status" value="1"/>
</dbReference>
<evidence type="ECO:0000259" key="7">
    <source>
        <dbReference type="Pfam" id="PF00892"/>
    </source>
</evidence>